<organism evidence="9 10">
    <name type="scientific">Trifolium medium</name>
    <dbReference type="NCBI Taxonomy" id="97028"/>
    <lineage>
        <taxon>Eukaryota</taxon>
        <taxon>Viridiplantae</taxon>
        <taxon>Streptophyta</taxon>
        <taxon>Embryophyta</taxon>
        <taxon>Tracheophyta</taxon>
        <taxon>Spermatophyta</taxon>
        <taxon>Magnoliopsida</taxon>
        <taxon>eudicotyledons</taxon>
        <taxon>Gunneridae</taxon>
        <taxon>Pentapetalae</taxon>
        <taxon>rosids</taxon>
        <taxon>fabids</taxon>
        <taxon>Fabales</taxon>
        <taxon>Fabaceae</taxon>
        <taxon>Papilionoideae</taxon>
        <taxon>50 kb inversion clade</taxon>
        <taxon>NPAAA clade</taxon>
        <taxon>Hologalegina</taxon>
        <taxon>IRL clade</taxon>
        <taxon>Trifolieae</taxon>
        <taxon>Trifolium</taxon>
    </lineage>
</organism>
<evidence type="ECO:0000256" key="1">
    <source>
        <dbReference type="ARBA" id="ARBA00004395"/>
    </source>
</evidence>
<feature type="region of interest" description="Disordered" evidence="8">
    <location>
        <begin position="42"/>
        <end position="65"/>
    </location>
</feature>
<evidence type="ECO:0000256" key="7">
    <source>
        <dbReference type="ARBA" id="ARBA00023136"/>
    </source>
</evidence>
<dbReference type="GO" id="GO:0017119">
    <property type="term" value="C:Golgi transport complex"/>
    <property type="evidence" value="ECO:0007669"/>
    <property type="project" value="InterPro"/>
</dbReference>
<accession>A0A392QH99</accession>
<dbReference type="GO" id="GO:0015031">
    <property type="term" value="P:protein transport"/>
    <property type="evidence" value="ECO:0007669"/>
    <property type="project" value="UniProtKB-KW"/>
</dbReference>
<keyword evidence="5" id="KW-0653">Protein transport</keyword>
<reference evidence="9 10" key="1">
    <citation type="journal article" date="2018" name="Front. Plant Sci.">
        <title>Red Clover (Trifolium pratense) and Zigzag Clover (T. medium) - A Picture of Genomic Similarities and Differences.</title>
        <authorList>
            <person name="Dluhosova J."/>
            <person name="Istvanek J."/>
            <person name="Nedelnik J."/>
            <person name="Repkova J."/>
        </authorList>
    </citation>
    <scope>NUCLEOTIDE SEQUENCE [LARGE SCALE GENOMIC DNA]</scope>
    <source>
        <strain evidence="10">cv. 10/8</strain>
        <tissue evidence="9">Leaf</tissue>
    </source>
</reference>
<keyword evidence="6" id="KW-0333">Golgi apparatus</keyword>
<keyword evidence="7" id="KW-0472">Membrane</keyword>
<evidence type="ECO:0000313" key="10">
    <source>
        <dbReference type="Proteomes" id="UP000265520"/>
    </source>
</evidence>
<dbReference type="PANTHER" id="PTHR31658">
    <property type="entry name" value="CONSERVED OLIGOMERIC GOLGI COMPLEX SUBUNIT 1"/>
    <property type="match status" value="1"/>
</dbReference>
<dbReference type="InterPro" id="IPR033370">
    <property type="entry name" value="COG1"/>
</dbReference>
<evidence type="ECO:0000256" key="5">
    <source>
        <dbReference type="ARBA" id="ARBA00022927"/>
    </source>
</evidence>
<comment type="subcellular location">
    <subcellularLocation>
        <location evidence="1">Golgi apparatus membrane</location>
        <topology evidence="1">Peripheral membrane protein</topology>
    </subcellularLocation>
</comment>
<evidence type="ECO:0000256" key="8">
    <source>
        <dbReference type="SAM" id="MobiDB-lite"/>
    </source>
</evidence>
<evidence type="ECO:0000256" key="3">
    <source>
        <dbReference type="ARBA" id="ARBA00020978"/>
    </source>
</evidence>
<dbReference type="GO" id="GO:0000139">
    <property type="term" value="C:Golgi membrane"/>
    <property type="evidence" value="ECO:0007669"/>
    <property type="project" value="UniProtKB-SubCell"/>
</dbReference>
<name>A0A392QH99_9FABA</name>
<dbReference type="AlphaFoldDB" id="A0A392QH99"/>
<sequence>VVGIFEAFLSTEVGGSPQVTEKGVLQLLLDVKFVIDVLSGGDSNSVGELSSNPKAKPSLRRKQGQSLTISAIRERSNQLLNRLSQRLDPIDWLT</sequence>
<comment type="similarity">
    <text evidence="2">Belongs to the COG1 family.</text>
</comment>
<keyword evidence="4" id="KW-0813">Transport</keyword>
<comment type="caution">
    <text evidence="9">The sequence shown here is derived from an EMBL/GenBank/DDBJ whole genome shotgun (WGS) entry which is preliminary data.</text>
</comment>
<evidence type="ECO:0000313" key="9">
    <source>
        <dbReference type="EMBL" id="MCI23242.1"/>
    </source>
</evidence>
<feature type="compositionally biased region" description="Polar residues" evidence="8">
    <location>
        <begin position="42"/>
        <end position="53"/>
    </location>
</feature>
<proteinExistence type="inferred from homology"/>
<keyword evidence="10" id="KW-1185">Reference proteome</keyword>
<dbReference type="Proteomes" id="UP000265520">
    <property type="component" value="Unassembled WGS sequence"/>
</dbReference>
<evidence type="ECO:0000256" key="4">
    <source>
        <dbReference type="ARBA" id="ARBA00022448"/>
    </source>
</evidence>
<feature type="non-terminal residue" evidence="9">
    <location>
        <position position="1"/>
    </location>
</feature>
<evidence type="ECO:0000256" key="2">
    <source>
        <dbReference type="ARBA" id="ARBA00006653"/>
    </source>
</evidence>
<protein>
    <recommendedName>
        <fullName evidence="3">Conserved oligomeric Golgi complex subunit 1</fullName>
    </recommendedName>
</protein>
<evidence type="ECO:0000256" key="6">
    <source>
        <dbReference type="ARBA" id="ARBA00023034"/>
    </source>
</evidence>
<dbReference type="PANTHER" id="PTHR31658:SF0">
    <property type="entry name" value="CONSERVED OLIGOMERIC GOLGI COMPLEX SUBUNIT 1"/>
    <property type="match status" value="1"/>
</dbReference>
<dbReference type="GO" id="GO:0006891">
    <property type="term" value="P:intra-Golgi vesicle-mediated transport"/>
    <property type="evidence" value="ECO:0007669"/>
    <property type="project" value="InterPro"/>
</dbReference>
<dbReference type="EMBL" id="LXQA010134918">
    <property type="protein sequence ID" value="MCI23242.1"/>
    <property type="molecule type" value="Genomic_DNA"/>
</dbReference>